<dbReference type="HOGENOM" id="CLU_048111_2_2_11"/>
<keyword evidence="4" id="KW-1185">Reference proteome</keyword>
<organism evidence="3 4">
    <name type="scientific">Saccharothrix espanaensis (strain ATCC 51144 / DSM 44229 / JCM 9112 / NBRC 15066 / NRRL 15764)</name>
    <dbReference type="NCBI Taxonomy" id="1179773"/>
    <lineage>
        <taxon>Bacteria</taxon>
        <taxon>Bacillati</taxon>
        <taxon>Actinomycetota</taxon>
        <taxon>Actinomycetes</taxon>
        <taxon>Pseudonocardiales</taxon>
        <taxon>Pseudonocardiaceae</taxon>
        <taxon>Saccharothrix</taxon>
    </lineage>
</organism>
<name>K0KC30_SACES</name>
<gene>
    <name evidence="3" type="ordered locus">BN6_71440</name>
</gene>
<evidence type="ECO:0000259" key="2">
    <source>
        <dbReference type="Pfam" id="PF00188"/>
    </source>
</evidence>
<accession>K0KC30</accession>
<dbReference type="CDD" id="cd05379">
    <property type="entry name" value="CAP_bacterial"/>
    <property type="match status" value="1"/>
</dbReference>
<feature type="domain" description="SCP" evidence="2">
    <location>
        <begin position="126"/>
        <end position="238"/>
    </location>
</feature>
<evidence type="ECO:0000256" key="1">
    <source>
        <dbReference type="SAM" id="MobiDB-lite"/>
    </source>
</evidence>
<dbReference type="Gene3D" id="3.40.33.10">
    <property type="entry name" value="CAP"/>
    <property type="match status" value="1"/>
</dbReference>
<dbReference type="Pfam" id="PF00188">
    <property type="entry name" value="CAP"/>
    <property type="match status" value="1"/>
</dbReference>
<feature type="compositionally biased region" description="Low complexity" evidence="1">
    <location>
        <begin position="67"/>
        <end position="118"/>
    </location>
</feature>
<dbReference type="eggNOG" id="COG2340">
    <property type="taxonomic scope" value="Bacteria"/>
</dbReference>
<feature type="region of interest" description="Disordered" evidence="1">
    <location>
        <begin position="65"/>
        <end position="118"/>
    </location>
</feature>
<dbReference type="PATRIC" id="fig|1179773.3.peg.7218"/>
<reference evidence="3 4" key="1">
    <citation type="journal article" date="2012" name="BMC Genomics">
        <title>Complete genome sequence of Saccharothrix espanaensis DSM 44229T and comparison to the other completely sequenced Pseudonocardiaceae.</title>
        <authorList>
            <person name="Strobel T."/>
            <person name="Al-Dilaimi A."/>
            <person name="Blom J."/>
            <person name="Gessner A."/>
            <person name="Kalinowski J."/>
            <person name="Luzhetska M."/>
            <person name="Puhler A."/>
            <person name="Szczepanowski R."/>
            <person name="Bechthold A."/>
            <person name="Ruckert C."/>
        </authorList>
    </citation>
    <scope>NUCLEOTIDE SEQUENCE [LARGE SCALE GENOMIC DNA]</scope>
    <source>
        <strain evidence="4">ATCC 51144 / DSM 44229 / JCM 9112 / NBRC 15066 / NRRL 15764</strain>
    </source>
</reference>
<evidence type="ECO:0000313" key="4">
    <source>
        <dbReference type="Proteomes" id="UP000006281"/>
    </source>
</evidence>
<protein>
    <recommendedName>
        <fullName evidence="2">SCP domain-containing protein</fullName>
    </recommendedName>
</protein>
<dbReference type="KEGG" id="sesp:BN6_71440"/>
<dbReference type="InterPro" id="IPR014044">
    <property type="entry name" value="CAP_dom"/>
</dbReference>
<dbReference type="Proteomes" id="UP000006281">
    <property type="component" value="Chromosome"/>
</dbReference>
<evidence type="ECO:0000313" key="3">
    <source>
        <dbReference type="EMBL" id="CCH34379.1"/>
    </source>
</evidence>
<dbReference type="AlphaFoldDB" id="K0KC30"/>
<sequence>MTARRGNRSVMGVLVGLLLGAAGATGVAVAGPERLAPFVAAPTTTQDDQGDNTGVGGVGGIGLPARTTQPTAPAPTTTESSTTTAPTTTTTTTTEQTTTTTTVAPTTAPPTTTTVPAPVSEPQRVVDLVNEARSAAGCGPVKVDDRAVKSAQGHSDDMSARDYFSHDTPEGVDFAQRMRAAGYPSPGGENIAKGQRTPESVMKAWMNSDGHRRNILNCGFTAIGVGLAVDGWYWTQNFGW</sequence>
<dbReference type="STRING" id="1179773.BN6_71440"/>
<dbReference type="InterPro" id="IPR035940">
    <property type="entry name" value="CAP_sf"/>
</dbReference>
<proteinExistence type="predicted"/>
<dbReference type="PANTHER" id="PTHR31157">
    <property type="entry name" value="SCP DOMAIN-CONTAINING PROTEIN"/>
    <property type="match status" value="1"/>
</dbReference>
<dbReference type="EMBL" id="HE804045">
    <property type="protein sequence ID" value="CCH34379.1"/>
    <property type="molecule type" value="Genomic_DNA"/>
</dbReference>
<dbReference type="PANTHER" id="PTHR31157:SF1">
    <property type="entry name" value="SCP DOMAIN-CONTAINING PROTEIN"/>
    <property type="match status" value="1"/>
</dbReference>
<dbReference type="SUPFAM" id="SSF55797">
    <property type="entry name" value="PR-1-like"/>
    <property type="match status" value="1"/>
</dbReference>